<dbReference type="Pfam" id="PF21107">
    <property type="entry name" value="STPRs"/>
    <property type="match status" value="1"/>
</dbReference>
<name>A0AA36DW66_CYLNA</name>
<accession>A0AA36DW66</accession>
<comment type="caution">
    <text evidence="3">The sequence shown here is derived from an EMBL/GenBank/DDBJ whole genome shotgun (WGS) entry which is preliminary data.</text>
</comment>
<proteinExistence type="predicted"/>
<feature type="compositionally biased region" description="Basic and acidic residues" evidence="1">
    <location>
        <begin position="29"/>
        <end position="55"/>
    </location>
</feature>
<dbReference type="EMBL" id="CATQJL010000112">
    <property type="protein sequence ID" value="CAJ0593059.1"/>
    <property type="molecule type" value="Genomic_DNA"/>
</dbReference>
<sequence length="329" mass="37368">MEGLTATQIYSPEQIAEDASTSTADDSTEPVRRSLTKAEREAHRRSNETQIDRHLRLAAKKGRAASRKSNETKDERTLRLKFDAERARQRRLAETEEKKSERLAKDAERARKRRLTVSEKNRMLEPCTGIDMIGTQSTAASPQEFEDRLVQKRSRTLNCGEQRCLVSCTCGRDGCEYVFPLLRPFSLAPFQQSNQESTCRLLIQKETESAHFCQRDSAGNESNYLKIPLPYSVTTLSENTTTQVMEESFSDMDVHASNFAGCRKFIRGEQVQPKAENQDPCATFGMASAVNDIKGFREICARSTRRLEQIMCLFADNRKYAMQADIPII</sequence>
<evidence type="ECO:0000259" key="2">
    <source>
        <dbReference type="Pfam" id="PF21107"/>
    </source>
</evidence>
<evidence type="ECO:0000313" key="3">
    <source>
        <dbReference type="EMBL" id="CAJ0593059.1"/>
    </source>
</evidence>
<feature type="region of interest" description="Disordered" evidence="1">
    <location>
        <begin position="1"/>
        <end position="110"/>
    </location>
</feature>
<feature type="compositionally biased region" description="Basic and acidic residues" evidence="1">
    <location>
        <begin position="68"/>
        <end position="109"/>
    </location>
</feature>
<feature type="domain" description="STPR" evidence="2">
    <location>
        <begin position="53"/>
        <end position="118"/>
    </location>
</feature>
<dbReference type="InterPro" id="IPR048998">
    <property type="entry name" value="STPR"/>
</dbReference>
<dbReference type="AlphaFoldDB" id="A0AA36DW66"/>
<evidence type="ECO:0000256" key="1">
    <source>
        <dbReference type="SAM" id="MobiDB-lite"/>
    </source>
</evidence>
<evidence type="ECO:0000313" key="4">
    <source>
        <dbReference type="Proteomes" id="UP001176961"/>
    </source>
</evidence>
<feature type="compositionally biased region" description="Polar residues" evidence="1">
    <location>
        <begin position="1"/>
        <end position="11"/>
    </location>
</feature>
<feature type="compositionally biased region" description="Basic residues" evidence="1">
    <location>
        <begin position="56"/>
        <end position="66"/>
    </location>
</feature>
<protein>
    <recommendedName>
        <fullName evidence="2">STPR domain-containing protein</fullName>
    </recommendedName>
</protein>
<organism evidence="3 4">
    <name type="scientific">Cylicocyclus nassatus</name>
    <name type="common">Nematode worm</name>
    <dbReference type="NCBI Taxonomy" id="53992"/>
    <lineage>
        <taxon>Eukaryota</taxon>
        <taxon>Metazoa</taxon>
        <taxon>Ecdysozoa</taxon>
        <taxon>Nematoda</taxon>
        <taxon>Chromadorea</taxon>
        <taxon>Rhabditida</taxon>
        <taxon>Rhabditina</taxon>
        <taxon>Rhabditomorpha</taxon>
        <taxon>Strongyloidea</taxon>
        <taxon>Strongylidae</taxon>
        <taxon>Cylicocyclus</taxon>
    </lineage>
</organism>
<keyword evidence="4" id="KW-1185">Reference proteome</keyword>
<dbReference type="Proteomes" id="UP001176961">
    <property type="component" value="Unassembled WGS sequence"/>
</dbReference>
<gene>
    <name evidence="3" type="ORF">CYNAS_LOCUS5042</name>
</gene>
<reference evidence="3" key="1">
    <citation type="submission" date="2023-07" db="EMBL/GenBank/DDBJ databases">
        <authorList>
            <consortium name="CYATHOMIX"/>
        </authorList>
    </citation>
    <scope>NUCLEOTIDE SEQUENCE</scope>
    <source>
        <strain evidence="3">N/A</strain>
    </source>
</reference>